<dbReference type="Pfam" id="PF09335">
    <property type="entry name" value="VTT_dom"/>
    <property type="match status" value="1"/>
</dbReference>
<sequence length="206" mass="23586">MLHQITEWLGSFTTDLITAFGYWGIFFGMAIESACIPLPSEVILLFGGFLAVQGKLTFWLVVLAGVLGNLTGSILTFWIGKKGGRTFLEKYGKYVLINKKHLDTADRWFNKYGDWATFFGRMLPVIRTFISLPAGVVRMRFKRFLTFTLLGCIPWNIVITYLGWKLGQHWEEAQQYLKPLSYIAVLLIIALAARIVVKTIRKRRLE</sequence>
<accession>A0ABW2PRL9</accession>
<dbReference type="InterPro" id="IPR051311">
    <property type="entry name" value="DedA_domain"/>
</dbReference>
<evidence type="ECO:0000256" key="5">
    <source>
        <dbReference type="ARBA" id="ARBA00022989"/>
    </source>
</evidence>
<keyword evidence="10" id="KW-1185">Reference proteome</keyword>
<evidence type="ECO:0000313" key="9">
    <source>
        <dbReference type="EMBL" id="MFC7392057.1"/>
    </source>
</evidence>
<feature type="transmembrane region" description="Helical" evidence="7">
    <location>
        <begin position="20"/>
        <end position="46"/>
    </location>
</feature>
<dbReference type="EMBL" id="JBHTCO010000004">
    <property type="protein sequence ID" value="MFC7392057.1"/>
    <property type="molecule type" value="Genomic_DNA"/>
</dbReference>
<dbReference type="Proteomes" id="UP001596505">
    <property type="component" value="Unassembled WGS sequence"/>
</dbReference>
<comment type="subcellular location">
    <subcellularLocation>
        <location evidence="1">Cell membrane</location>
        <topology evidence="1">Multi-pass membrane protein</topology>
    </subcellularLocation>
</comment>
<evidence type="ECO:0000256" key="4">
    <source>
        <dbReference type="ARBA" id="ARBA00022692"/>
    </source>
</evidence>
<protein>
    <submittedName>
        <fullName evidence="9">DedA family protein</fullName>
    </submittedName>
</protein>
<keyword evidence="4 7" id="KW-0812">Transmembrane</keyword>
<organism evidence="9 10">
    <name type="scientific">Scopulibacillus cellulosilyticus</name>
    <dbReference type="NCBI Taxonomy" id="2665665"/>
    <lineage>
        <taxon>Bacteria</taxon>
        <taxon>Bacillati</taxon>
        <taxon>Bacillota</taxon>
        <taxon>Bacilli</taxon>
        <taxon>Bacillales</taxon>
        <taxon>Sporolactobacillaceae</taxon>
        <taxon>Scopulibacillus</taxon>
    </lineage>
</organism>
<dbReference type="InterPro" id="IPR032816">
    <property type="entry name" value="VTT_dom"/>
</dbReference>
<evidence type="ECO:0000256" key="6">
    <source>
        <dbReference type="ARBA" id="ARBA00023136"/>
    </source>
</evidence>
<keyword evidence="5 7" id="KW-1133">Transmembrane helix</keyword>
<evidence type="ECO:0000256" key="1">
    <source>
        <dbReference type="ARBA" id="ARBA00004651"/>
    </source>
</evidence>
<feature type="transmembrane region" description="Helical" evidence="7">
    <location>
        <begin position="144"/>
        <end position="164"/>
    </location>
</feature>
<evidence type="ECO:0000259" key="8">
    <source>
        <dbReference type="Pfam" id="PF09335"/>
    </source>
</evidence>
<dbReference type="RefSeq" id="WP_380964942.1">
    <property type="nucleotide sequence ID" value="NZ_JBHTCO010000004.1"/>
</dbReference>
<evidence type="ECO:0000256" key="2">
    <source>
        <dbReference type="ARBA" id="ARBA00010792"/>
    </source>
</evidence>
<keyword evidence="6 7" id="KW-0472">Membrane</keyword>
<evidence type="ECO:0000256" key="7">
    <source>
        <dbReference type="SAM" id="Phobius"/>
    </source>
</evidence>
<feature type="transmembrane region" description="Helical" evidence="7">
    <location>
        <begin position="176"/>
        <end position="197"/>
    </location>
</feature>
<dbReference type="PANTHER" id="PTHR42709">
    <property type="entry name" value="ALKALINE PHOSPHATASE LIKE PROTEIN"/>
    <property type="match status" value="1"/>
</dbReference>
<feature type="domain" description="VTT" evidence="8">
    <location>
        <begin position="38"/>
        <end position="164"/>
    </location>
</feature>
<evidence type="ECO:0000256" key="3">
    <source>
        <dbReference type="ARBA" id="ARBA00022475"/>
    </source>
</evidence>
<feature type="transmembrane region" description="Helical" evidence="7">
    <location>
        <begin position="58"/>
        <end position="79"/>
    </location>
</feature>
<gene>
    <name evidence="9" type="ORF">ACFQRG_03605</name>
</gene>
<keyword evidence="3" id="KW-1003">Cell membrane</keyword>
<proteinExistence type="inferred from homology"/>
<evidence type="ECO:0000313" key="10">
    <source>
        <dbReference type="Proteomes" id="UP001596505"/>
    </source>
</evidence>
<dbReference type="PANTHER" id="PTHR42709:SF6">
    <property type="entry name" value="UNDECAPRENYL PHOSPHATE TRANSPORTER A"/>
    <property type="match status" value="1"/>
</dbReference>
<reference evidence="10" key="1">
    <citation type="journal article" date="2019" name="Int. J. Syst. Evol. Microbiol.">
        <title>The Global Catalogue of Microorganisms (GCM) 10K type strain sequencing project: providing services to taxonomists for standard genome sequencing and annotation.</title>
        <authorList>
            <consortium name="The Broad Institute Genomics Platform"/>
            <consortium name="The Broad Institute Genome Sequencing Center for Infectious Disease"/>
            <person name="Wu L."/>
            <person name="Ma J."/>
        </authorList>
    </citation>
    <scope>NUCLEOTIDE SEQUENCE [LARGE SCALE GENOMIC DNA]</scope>
    <source>
        <strain evidence="10">CGMCC 1.16305</strain>
    </source>
</reference>
<comment type="caution">
    <text evidence="9">The sequence shown here is derived from an EMBL/GenBank/DDBJ whole genome shotgun (WGS) entry which is preliminary data.</text>
</comment>
<name>A0ABW2PRL9_9BACL</name>
<feature type="transmembrane region" description="Helical" evidence="7">
    <location>
        <begin position="118"/>
        <end position="137"/>
    </location>
</feature>
<comment type="similarity">
    <text evidence="2">Belongs to the DedA family.</text>
</comment>